<dbReference type="InterPro" id="IPR013087">
    <property type="entry name" value="Znf_C2H2_type"/>
</dbReference>
<gene>
    <name evidence="11 12" type="primary">ZNF784</name>
</gene>
<feature type="region of interest" description="Disordered" evidence="8">
    <location>
        <begin position="311"/>
        <end position="334"/>
    </location>
</feature>
<keyword evidence="5" id="KW-0862">Zinc</keyword>
<feature type="region of interest" description="Disordered" evidence="8">
    <location>
        <begin position="254"/>
        <end position="278"/>
    </location>
</feature>
<dbReference type="SUPFAM" id="SSF57667">
    <property type="entry name" value="beta-beta-alpha zinc fingers"/>
    <property type="match status" value="4"/>
</dbReference>
<keyword evidence="2" id="KW-0479">Metal-binding</keyword>
<evidence type="ECO:0000256" key="3">
    <source>
        <dbReference type="ARBA" id="ARBA00022737"/>
    </source>
</evidence>
<dbReference type="Gene3D" id="3.30.160.60">
    <property type="entry name" value="Classic Zinc Finger"/>
    <property type="match status" value="6"/>
</dbReference>
<dbReference type="PANTHER" id="PTHR24394">
    <property type="entry name" value="ZINC FINGER PROTEIN"/>
    <property type="match status" value="1"/>
</dbReference>
<feature type="region of interest" description="Disordered" evidence="8">
    <location>
        <begin position="367"/>
        <end position="413"/>
    </location>
</feature>
<keyword evidence="6" id="KW-0539">Nucleus</keyword>
<evidence type="ECO:0000256" key="7">
    <source>
        <dbReference type="PROSITE-ProRule" id="PRU00042"/>
    </source>
</evidence>
<dbReference type="RefSeq" id="XP_015267552.1">
    <property type="nucleotide sequence ID" value="XM_015412066.1"/>
</dbReference>
<organism evidence="10 11">
    <name type="scientific">Gekko japonicus</name>
    <name type="common">Schlegel's Japanese gecko</name>
    <dbReference type="NCBI Taxonomy" id="146911"/>
    <lineage>
        <taxon>Eukaryota</taxon>
        <taxon>Metazoa</taxon>
        <taxon>Chordata</taxon>
        <taxon>Craniata</taxon>
        <taxon>Vertebrata</taxon>
        <taxon>Euteleostomi</taxon>
        <taxon>Lepidosauria</taxon>
        <taxon>Squamata</taxon>
        <taxon>Bifurcata</taxon>
        <taxon>Gekkota</taxon>
        <taxon>Gekkonidae</taxon>
        <taxon>Gekkoninae</taxon>
        <taxon>Gekko</taxon>
    </lineage>
</organism>
<keyword evidence="10" id="KW-1185">Reference proteome</keyword>
<evidence type="ECO:0000256" key="2">
    <source>
        <dbReference type="ARBA" id="ARBA00022723"/>
    </source>
</evidence>
<reference evidence="11 12" key="1">
    <citation type="submission" date="2025-05" db="UniProtKB">
        <authorList>
            <consortium name="RefSeq"/>
        </authorList>
    </citation>
    <scope>IDENTIFICATION</scope>
</reference>
<dbReference type="GeneID" id="107111143"/>
<protein>
    <submittedName>
        <fullName evidence="11 12">Zinc finger protein 784</fullName>
    </submittedName>
</protein>
<evidence type="ECO:0000313" key="12">
    <source>
        <dbReference type="RefSeq" id="XP_015267553.1"/>
    </source>
</evidence>
<evidence type="ECO:0000256" key="6">
    <source>
        <dbReference type="ARBA" id="ARBA00023242"/>
    </source>
</evidence>
<dbReference type="InterPro" id="IPR036236">
    <property type="entry name" value="Znf_C2H2_sf"/>
</dbReference>
<feature type="domain" description="C2H2-type" evidence="9">
    <location>
        <begin position="97"/>
        <end position="124"/>
    </location>
</feature>
<feature type="domain" description="C2H2-type" evidence="9">
    <location>
        <begin position="574"/>
        <end position="601"/>
    </location>
</feature>
<feature type="compositionally biased region" description="Basic and acidic residues" evidence="8">
    <location>
        <begin position="388"/>
        <end position="398"/>
    </location>
</feature>
<proteinExistence type="predicted"/>
<evidence type="ECO:0000256" key="1">
    <source>
        <dbReference type="ARBA" id="ARBA00004123"/>
    </source>
</evidence>
<evidence type="ECO:0000256" key="5">
    <source>
        <dbReference type="ARBA" id="ARBA00022833"/>
    </source>
</evidence>
<dbReference type="RefSeq" id="XP_015267553.1">
    <property type="nucleotide sequence ID" value="XM_015412067.1"/>
</dbReference>
<feature type="domain" description="C2H2-type" evidence="9">
    <location>
        <begin position="69"/>
        <end position="96"/>
    </location>
</feature>
<evidence type="ECO:0000256" key="4">
    <source>
        <dbReference type="ARBA" id="ARBA00022771"/>
    </source>
</evidence>
<feature type="compositionally biased region" description="Basic and acidic residues" evidence="8">
    <location>
        <begin position="311"/>
        <end position="329"/>
    </location>
</feature>
<keyword evidence="3" id="KW-0677">Repeat</keyword>
<comment type="subcellular location">
    <subcellularLocation>
        <location evidence="1">Nucleus</location>
    </subcellularLocation>
</comment>
<evidence type="ECO:0000313" key="10">
    <source>
        <dbReference type="Proteomes" id="UP000694871"/>
    </source>
</evidence>
<dbReference type="PANTHER" id="PTHR24394:SF44">
    <property type="entry name" value="ZINC FINGER PROTEIN 271-LIKE"/>
    <property type="match status" value="1"/>
</dbReference>
<dbReference type="Proteomes" id="UP000694871">
    <property type="component" value="Unplaced"/>
</dbReference>
<sequence>METELITVKEETGSVTLPTCCLCQEELPDLAGSPGQIPQCQACKSIVLEPRNWLPDSQEAQAFPADRPFGCSFCPKRFKRASDRRDHERVHTGERPYGCGICGKRFTQSSVLSGHMRIHTGERPFHCAVCLKSFNNGSNFRKHQRIHDQPCEYGAKGKGGKDCPILPGKKQRQATDRQDGRNQWQGKILRQNGHQSIKELREGGNRGHDIVERQNGPHVNGLLGQDGGNHGLRQLGNKVGHFKRTKVRQGATYCGPDLEMRPRSGQVKTGDGKGHVGEQGGNGNCSLEQGETQNGHSFRLLKYGSEENHIKSLKSRKAEESHTQGDQKHVASHSGRLQLDAVSCGKGLLSVGGNRDHIHRLSQNGSVRGYDLDRRPNGGYLRGLKHTSGKDSVADTKQNDPGGSPNSGLRQIRHDTTTKLRQNVSQSMTENGTGHFRELRQDGGISKKQQVNFQACTPGNMNSLVPKMFVRTGPERGDIMVWEDPDMEIVKGRDELDECCPFDRHPCSPSWEPGISDACPPPYDLSVSPQHHSLQDQVSSTVQPWEGESPTCFPFQDPEPYAQHSQSAVDSKPFLCFACPKQFRRATDLKEHLRVHTGERPFGCSVCGKRFTQSSALATHRRLHTGEKPFECTVCCRRFNNSSNFAKHRRLHMQESTGCAGKVAEKISRSGKPQ</sequence>
<feature type="compositionally biased region" description="Polar residues" evidence="8">
    <location>
        <begin position="399"/>
        <end position="409"/>
    </location>
</feature>
<feature type="region of interest" description="Disordered" evidence="8">
    <location>
        <begin position="152"/>
        <end position="182"/>
    </location>
</feature>
<evidence type="ECO:0000313" key="11">
    <source>
        <dbReference type="RefSeq" id="XP_015267552.1"/>
    </source>
</evidence>
<evidence type="ECO:0000256" key="8">
    <source>
        <dbReference type="SAM" id="MobiDB-lite"/>
    </source>
</evidence>
<evidence type="ECO:0000259" key="9">
    <source>
        <dbReference type="PROSITE" id="PS50157"/>
    </source>
</evidence>
<accession>A0ABM1K1G5</accession>
<dbReference type="PROSITE" id="PS00028">
    <property type="entry name" value="ZINC_FINGER_C2H2_1"/>
    <property type="match status" value="6"/>
</dbReference>
<keyword evidence="4 7" id="KW-0863">Zinc-finger</keyword>
<feature type="domain" description="C2H2-type" evidence="9">
    <location>
        <begin position="630"/>
        <end position="657"/>
    </location>
</feature>
<feature type="domain" description="C2H2-type" evidence="9">
    <location>
        <begin position="125"/>
        <end position="147"/>
    </location>
</feature>
<dbReference type="SMART" id="SM00355">
    <property type="entry name" value="ZnF_C2H2"/>
    <property type="match status" value="6"/>
</dbReference>
<dbReference type="Pfam" id="PF00096">
    <property type="entry name" value="zf-C2H2"/>
    <property type="match status" value="4"/>
</dbReference>
<feature type="domain" description="C2H2-type" evidence="9">
    <location>
        <begin position="602"/>
        <end position="629"/>
    </location>
</feature>
<name>A0ABM1K1G5_GEKJA</name>
<dbReference type="PROSITE" id="PS50157">
    <property type="entry name" value="ZINC_FINGER_C2H2_2"/>
    <property type="match status" value="6"/>
</dbReference>